<evidence type="ECO:0000313" key="3">
    <source>
        <dbReference type="Proteomes" id="UP000035682"/>
    </source>
</evidence>
<evidence type="ECO:0000256" key="1">
    <source>
        <dbReference type="SAM" id="SignalP"/>
    </source>
</evidence>
<dbReference type="OrthoDB" id="5797537at2759"/>
<dbReference type="Proteomes" id="UP000035682">
    <property type="component" value="Unplaced"/>
</dbReference>
<organism evidence="2">
    <name type="scientific">Strongyloides ratti</name>
    <name type="common">Parasitic roundworm</name>
    <dbReference type="NCBI Taxonomy" id="34506"/>
    <lineage>
        <taxon>Eukaryota</taxon>
        <taxon>Metazoa</taxon>
        <taxon>Ecdysozoa</taxon>
        <taxon>Nematoda</taxon>
        <taxon>Chromadorea</taxon>
        <taxon>Rhabditida</taxon>
        <taxon>Tylenchina</taxon>
        <taxon>Panagrolaimomorpha</taxon>
        <taxon>Strongyloidoidea</taxon>
        <taxon>Strongyloididae</taxon>
        <taxon>Strongyloides</taxon>
    </lineage>
</organism>
<sequence>MKVILFVFSLISIVSPSLFDDIFNVPDSVLAKIPLVAPFDTKCDDVKMNYCQATFNSALNIDPTLTWRNGTQLLTAVKRAIASNGTDIGLIGACQARKNFYNCFGDTYSACLNNYYLISKMSPTDKISSAYKYTALFKELDFVCNGGFEIAIAEYSTIILVDTSVTAIQCMQNFDSSITNESSQICKAAGSYCTCLQTYFNQQIGLAEGWWVCERVRSAFADQCSSIKCQVTSSPSN</sequence>
<protein>
    <submittedName>
        <fullName evidence="2 4">Uncharacterized protein</fullName>
    </submittedName>
</protein>
<proteinExistence type="predicted"/>
<reference evidence="2 3" key="1">
    <citation type="submission" date="2014-09" db="EMBL/GenBank/DDBJ databases">
        <authorList>
            <person name="Martin A.A."/>
        </authorList>
    </citation>
    <scope>NUCLEOTIDE SEQUENCE</scope>
    <source>
        <strain evidence="3">ED321</strain>
        <strain evidence="2">ED321 Heterogonic</strain>
    </source>
</reference>
<accession>A0A090L2U0</accession>
<dbReference type="RefSeq" id="XP_024503327.1">
    <property type="nucleotide sequence ID" value="XM_024649450.1"/>
</dbReference>
<name>A0A090L2U0_STRRB</name>
<keyword evidence="1" id="KW-0732">Signal</keyword>
<feature type="signal peptide" evidence="1">
    <location>
        <begin position="1"/>
        <end position="19"/>
    </location>
</feature>
<keyword evidence="3" id="KW-1185">Reference proteome</keyword>
<dbReference type="CTD" id="36376491"/>
<evidence type="ECO:0000313" key="5">
    <source>
        <dbReference type="WormBase" id="SRAE_1000238100"/>
    </source>
</evidence>
<dbReference type="OMA" id="WACERTR"/>
<gene>
    <name evidence="2 4 5" type="ORF">SRAE_1000238100</name>
</gene>
<dbReference type="EMBL" id="LN609528">
    <property type="protein sequence ID" value="CEF64126.1"/>
    <property type="molecule type" value="Genomic_DNA"/>
</dbReference>
<evidence type="ECO:0000313" key="2">
    <source>
        <dbReference type="EMBL" id="CEF64126.1"/>
    </source>
</evidence>
<feature type="chain" id="PRO_5015030418" evidence="1">
    <location>
        <begin position="20"/>
        <end position="237"/>
    </location>
</feature>
<reference evidence="4" key="2">
    <citation type="submission" date="2020-12" db="UniProtKB">
        <authorList>
            <consortium name="WormBaseParasite"/>
        </authorList>
    </citation>
    <scope>IDENTIFICATION</scope>
</reference>
<dbReference type="AlphaFoldDB" id="A0A090L2U0"/>
<dbReference type="WBParaSite" id="SRAE_1000238100.1">
    <property type="protein sequence ID" value="SRAE_1000238100.1"/>
    <property type="gene ID" value="WBGene00258996"/>
</dbReference>
<evidence type="ECO:0000313" key="4">
    <source>
        <dbReference type="WBParaSite" id="SRAE_1000238100.1"/>
    </source>
</evidence>
<dbReference type="WormBase" id="SRAE_1000238100">
    <property type="protein sequence ID" value="SRP00073"/>
    <property type="gene ID" value="WBGene00258996"/>
</dbReference>
<dbReference type="PANTHER" id="PTHR34311">
    <property type="entry name" value="PROTEIN CBG21698-RELATED"/>
    <property type="match status" value="1"/>
</dbReference>
<dbReference type="GeneID" id="36376491"/>